<dbReference type="Proteomes" id="UP000326939">
    <property type="component" value="Chromosome 5"/>
</dbReference>
<accession>A0A5N5MLY1</accession>
<evidence type="ECO:0000313" key="3">
    <source>
        <dbReference type="EMBL" id="KAB5555987.1"/>
    </source>
</evidence>
<dbReference type="InterPro" id="IPR036600">
    <property type="entry name" value="PAH_sf"/>
</dbReference>
<reference evidence="4" key="1">
    <citation type="journal article" date="2019" name="Gigascience">
        <title>De novo genome assembly of the endangered Acer yangbiense, a plant species with extremely small populations endemic to Yunnan Province, China.</title>
        <authorList>
            <person name="Yang J."/>
            <person name="Wariss H.M."/>
            <person name="Tao L."/>
            <person name="Zhang R."/>
            <person name="Yun Q."/>
            <person name="Hollingsworth P."/>
            <person name="Dao Z."/>
            <person name="Luo G."/>
            <person name="Guo H."/>
            <person name="Ma Y."/>
            <person name="Sun W."/>
        </authorList>
    </citation>
    <scope>NUCLEOTIDE SEQUENCE [LARGE SCALE GENOMIC DNA]</scope>
    <source>
        <strain evidence="4">cv. br00</strain>
    </source>
</reference>
<dbReference type="AlphaFoldDB" id="A0A5N5MLY1"/>
<sequence length="96" mass="10500">MAAEKVTVGHEEAVEFVRKVQKHMNKEIYKDFVMILCAYSNNRKDVVDVYRDVKLVSAHKSFPHDMTIGMLSAATITGSAGIVNCNNYGTSGGSSS</sequence>
<gene>
    <name evidence="3" type="ORF">DKX38_006896</name>
</gene>
<dbReference type="GO" id="GO:0006355">
    <property type="term" value="P:regulation of DNA-templated transcription"/>
    <property type="evidence" value="ECO:0007669"/>
    <property type="project" value="InterPro"/>
</dbReference>
<keyword evidence="4" id="KW-1185">Reference proteome</keyword>
<comment type="subcellular location">
    <subcellularLocation>
        <location evidence="1">Nucleus</location>
    </subcellularLocation>
</comment>
<evidence type="ECO:0000313" key="4">
    <source>
        <dbReference type="Proteomes" id="UP000326939"/>
    </source>
</evidence>
<dbReference type="EMBL" id="VDCV01000005">
    <property type="protein sequence ID" value="KAB5555987.1"/>
    <property type="molecule type" value="Genomic_DNA"/>
</dbReference>
<dbReference type="Gene3D" id="1.20.1160.11">
    <property type="entry name" value="Paired amphipathic helix"/>
    <property type="match status" value="1"/>
</dbReference>
<protein>
    <submittedName>
        <fullName evidence="3">Uncharacterized protein</fullName>
    </submittedName>
</protein>
<evidence type="ECO:0000256" key="2">
    <source>
        <dbReference type="ARBA" id="ARBA00023242"/>
    </source>
</evidence>
<organism evidence="3 4">
    <name type="scientific">Salix brachista</name>
    <dbReference type="NCBI Taxonomy" id="2182728"/>
    <lineage>
        <taxon>Eukaryota</taxon>
        <taxon>Viridiplantae</taxon>
        <taxon>Streptophyta</taxon>
        <taxon>Embryophyta</taxon>
        <taxon>Tracheophyta</taxon>
        <taxon>Spermatophyta</taxon>
        <taxon>Magnoliopsida</taxon>
        <taxon>eudicotyledons</taxon>
        <taxon>Gunneridae</taxon>
        <taxon>Pentapetalae</taxon>
        <taxon>rosids</taxon>
        <taxon>fabids</taxon>
        <taxon>Malpighiales</taxon>
        <taxon>Salicaceae</taxon>
        <taxon>Saliceae</taxon>
        <taxon>Salix</taxon>
    </lineage>
</organism>
<proteinExistence type="predicted"/>
<name>A0A5N5MLY1_9ROSI</name>
<dbReference type="SUPFAM" id="SSF47762">
    <property type="entry name" value="PAH2 domain"/>
    <property type="match status" value="1"/>
</dbReference>
<evidence type="ECO:0000256" key="1">
    <source>
        <dbReference type="ARBA" id="ARBA00004123"/>
    </source>
</evidence>
<keyword evidence="2" id="KW-0539">Nucleus</keyword>
<comment type="caution">
    <text evidence="3">The sequence shown here is derived from an EMBL/GenBank/DDBJ whole genome shotgun (WGS) entry which is preliminary data.</text>
</comment>
<dbReference type="GO" id="GO:0005634">
    <property type="term" value="C:nucleus"/>
    <property type="evidence" value="ECO:0007669"/>
    <property type="project" value="UniProtKB-SubCell"/>
</dbReference>